<dbReference type="InterPro" id="IPR002401">
    <property type="entry name" value="Cyt_P450_E_grp-I"/>
</dbReference>
<proteinExistence type="inferred from homology"/>
<evidence type="ECO:0000256" key="6">
    <source>
        <dbReference type="ARBA" id="ARBA00023033"/>
    </source>
</evidence>
<dbReference type="PANTHER" id="PTHR24305:SF157">
    <property type="entry name" value="N-ACETYLTRYPTOPHAN 6-HYDROXYLASE IVOC-RELATED"/>
    <property type="match status" value="1"/>
</dbReference>
<sequence>MGSFTMMLSPMQVLFALVSSAVIYSFGLVVYRLFFHPLKHYPGPKLAAATRWYELYFDLVKGVGGQFAWEIERMHDVYGPIVRINPDELHVRDPDWIDVLYAGNPTHRDKHPPFAAMTGNPEASFGTVEHSIHRKRKLATSPFFSKRSVAAAEYIIRKQAEKLCQSLKDSYARNEVVKLQTTYLGFTTDSVSEFAFARSDGLQGNTEGLEDWAETLKMVGECFPLLRQFPWMIKLSLKLPLWGYQLVVPALSRFVELHKARRYLEPPPAHFEMKSQASAFLENEKNHPTPLAVKRTERPPTVFHGIYQSSLPMEEKSLSRLSQEGLVMIVAGSESTARTLMLATYYLLTTPSALANLKKELYEAMPDASIVPSVKVLEGLPWLHAVIKETFRTSALFTTRFPLVAPEKLRYRDWVIPPHTPVSMTTRTTMHDPSLFPSPETFCPERWLNGATHNGKDLNRYYVPFSKGTRICPGIDLAYAELYMALAMTIRRFDFELFDTVYERDIKVVRDCFLGEAGKGSLGVRVKVVGVHP</sequence>
<dbReference type="SUPFAM" id="SSF48264">
    <property type="entry name" value="Cytochrome P450"/>
    <property type="match status" value="1"/>
</dbReference>
<comment type="cofactor">
    <cofactor evidence="1 7">
        <name>heme</name>
        <dbReference type="ChEBI" id="CHEBI:30413"/>
    </cofactor>
</comment>
<keyword evidence="4 8" id="KW-0560">Oxidoreductase</keyword>
<organism evidence="9 10">
    <name type="scientific">Diplocarpon rosae</name>
    <dbReference type="NCBI Taxonomy" id="946125"/>
    <lineage>
        <taxon>Eukaryota</taxon>
        <taxon>Fungi</taxon>
        <taxon>Dikarya</taxon>
        <taxon>Ascomycota</taxon>
        <taxon>Pezizomycotina</taxon>
        <taxon>Leotiomycetes</taxon>
        <taxon>Helotiales</taxon>
        <taxon>Drepanopezizaceae</taxon>
        <taxon>Diplocarpon</taxon>
    </lineage>
</organism>
<dbReference type="PRINTS" id="PR00463">
    <property type="entry name" value="EP450I"/>
</dbReference>
<comment type="caution">
    <text evidence="9">The sequence shown here is derived from an EMBL/GenBank/DDBJ whole genome shotgun (WGS) entry which is preliminary data.</text>
</comment>
<accession>A0AAD9T6J2</accession>
<evidence type="ECO:0000256" key="7">
    <source>
        <dbReference type="PIRSR" id="PIRSR602401-1"/>
    </source>
</evidence>
<name>A0AAD9T6J2_9HELO</name>
<dbReference type="InterPro" id="IPR050121">
    <property type="entry name" value="Cytochrome_P450_monoxygenase"/>
</dbReference>
<keyword evidence="5 7" id="KW-0408">Iron</keyword>
<dbReference type="InterPro" id="IPR017972">
    <property type="entry name" value="Cyt_P450_CS"/>
</dbReference>
<evidence type="ECO:0000256" key="4">
    <source>
        <dbReference type="ARBA" id="ARBA00023002"/>
    </source>
</evidence>
<dbReference type="GO" id="GO:0005506">
    <property type="term" value="F:iron ion binding"/>
    <property type="evidence" value="ECO:0007669"/>
    <property type="project" value="InterPro"/>
</dbReference>
<dbReference type="AlphaFoldDB" id="A0AAD9T6J2"/>
<evidence type="ECO:0000256" key="5">
    <source>
        <dbReference type="ARBA" id="ARBA00023004"/>
    </source>
</evidence>
<dbReference type="PRINTS" id="PR00385">
    <property type="entry name" value="P450"/>
</dbReference>
<reference evidence="9" key="1">
    <citation type="submission" date="2023-06" db="EMBL/GenBank/DDBJ databases">
        <title>Draft genome of Marssonina rosae.</title>
        <authorList>
            <person name="Cheng Q."/>
        </authorList>
    </citation>
    <scope>NUCLEOTIDE SEQUENCE</scope>
    <source>
        <strain evidence="9">R4</strain>
    </source>
</reference>
<dbReference type="EMBL" id="JAUBYV010000001">
    <property type="protein sequence ID" value="KAK2630516.1"/>
    <property type="molecule type" value="Genomic_DNA"/>
</dbReference>
<dbReference type="PANTHER" id="PTHR24305">
    <property type="entry name" value="CYTOCHROME P450"/>
    <property type="match status" value="1"/>
</dbReference>
<evidence type="ECO:0000313" key="10">
    <source>
        <dbReference type="Proteomes" id="UP001285354"/>
    </source>
</evidence>
<evidence type="ECO:0000256" key="2">
    <source>
        <dbReference type="ARBA" id="ARBA00010617"/>
    </source>
</evidence>
<dbReference type="Proteomes" id="UP001285354">
    <property type="component" value="Unassembled WGS sequence"/>
</dbReference>
<dbReference type="CDD" id="cd11062">
    <property type="entry name" value="CYP58-like"/>
    <property type="match status" value="1"/>
</dbReference>
<dbReference type="PROSITE" id="PS00086">
    <property type="entry name" value="CYTOCHROME_P450"/>
    <property type="match status" value="1"/>
</dbReference>
<evidence type="ECO:0008006" key="11">
    <source>
        <dbReference type="Google" id="ProtNLM"/>
    </source>
</evidence>
<evidence type="ECO:0000256" key="1">
    <source>
        <dbReference type="ARBA" id="ARBA00001971"/>
    </source>
</evidence>
<dbReference type="Gene3D" id="1.10.630.10">
    <property type="entry name" value="Cytochrome P450"/>
    <property type="match status" value="1"/>
</dbReference>
<dbReference type="InterPro" id="IPR001128">
    <property type="entry name" value="Cyt_P450"/>
</dbReference>
<evidence type="ECO:0000256" key="8">
    <source>
        <dbReference type="RuleBase" id="RU000461"/>
    </source>
</evidence>
<dbReference type="Pfam" id="PF00067">
    <property type="entry name" value="p450"/>
    <property type="match status" value="1"/>
</dbReference>
<keyword evidence="10" id="KW-1185">Reference proteome</keyword>
<evidence type="ECO:0000256" key="3">
    <source>
        <dbReference type="ARBA" id="ARBA00022723"/>
    </source>
</evidence>
<comment type="similarity">
    <text evidence="2 8">Belongs to the cytochrome P450 family.</text>
</comment>
<evidence type="ECO:0000313" key="9">
    <source>
        <dbReference type="EMBL" id="KAK2630516.1"/>
    </source>
</evidence>
<dbReference type="GO" id="GO:0004497">
    <property type="term" value="F:monooxygenase activity"/>
    <property type="evidence" value="ECO:0007669"/>
    <property type="project" value="UniProtKB-KW"/>
</dbReference>
<keyword evidence="7 8" id="KW-0349">Heme</keyword>
<dbReference type="InterPro" id="IPR036396">
    <property type="entry name" value="Cyt_P450_sf"/>
</dbReference>
<feature type="binding site" description="axial binding residue" evidence="7">
    <location>
        <position position="472"/>
    </location>
    <ligand>
        <name>heme</name>
        <dbReference type="ChEBI" id="CHEBI:30413"/>
    </ligand>
    <ligandPart>
        <name>Fe</name>
        <dbReference type="ChEBI" id="CHEBI:18248"/>
    </ligandPart>
</feature>
<dbReference type="GO" id="GO:0016705">
    <property type="term" value="F:oxidoreductase activity, acting on paired donors, with incorporation or reduction of molecular oxygen"/>
    <property type="evidence" value="ECO:0007669"/>
    <property type="project" value="InterPro"/>
</dbReference>
<gene>
    <name evidence="9" type="ORF">QTJ16_001336</name>
</gene>
<keyword evidence="6 8" id="KW-0503">Monooxygenase</keyword>
<keyword evidence="3 7" id="KW-0479">Metal-binding</keyword>
<dbReference type="GO" id="GO:0020037">
    <property type="term" value="F:heme binding"/>
    <property type="evidence" value="ECO:0007669"/>
    <property type="project" value="InterPro"/>
</dbReference>
<protein>
    <recommendedName>
        <fullName evidence="11">Cytochrome P450</fullName>
    </recommendedName>
</protein>